<dbReference type="PANTHER" id="PTHR45772">
    <property type="entry name" value="CONSERVED COMPONENT OF ABC TRANSPORTER FOR NATURAL AMINO ACIDS-RELATED"/>
    <property type="match status" value="1"/>
</dbReference>
<dbReference type="EMBL" id="WQLV01000008">
    <property type="protein sequence ID" value="MVO17063.1"/>
    <property type="molecule type" value="Genomic_DNA"/>
</dbReference>
<evidence type="ECO:0000313" key="5">
    <source>
        <dbReference type="EMBL" id="MVO17063.1"/>
    </source>
</evidence>
<keyword evidence="1" id="KW-0813">Transport</keyword>
<comment type="caution">
    <text evidence="5">The sequence shown here is derived from an EMBL/GenBank/DDBJ whole genome shotgun (WGS) entry which is preliminary data.</text>
</comment>
<name>A0A6L6WGU2_9RHOB</name>
<evidence type="ECO:0000256" key="1">
    <source>
        <dbReference type="ARBA" id="ARBA00022448"/>
    </source>
</evidence>
<organism evidence="5 6">
    <name type="scientific">Parasedimentitalea huanghaiensis</name>
    <dbReference type="NCBI Taxonomy" id="2682100"/>
    <lineage>
        <taxon>Bacteria</taxon>
        <taxon>Pseudomonadati</taxon>
        <taxon>Pseudomonadota</taxon>
        <taxon>Alphaproteobacteria</taxon>
        <taxon>Rhodobacterales</taxon>
        <taxon>Paracoccaceae</taxon>
        <taxon>Parasedimentitalea</taxon>
    </lineage>
</organism>
<evidence type="ECO:0000259" key="4">
    <source>
        <dbReference type="PROSITE" id="PS50893"/>
    </source>
</evidence>
<dbReference type="GO" id="GO:0005886">
    <property type="term" value="C:plasma membrane"/>
    <property type="evidence" value="ECO:0007669"/>
    <property type="project" value="TreeGrafter"/>
</dbReference>
<dbReference type="Proteomes" id="UP000478892">
    <property type="component" value="Unassembled WGS sequence"/>
</dbReference>
<dbReference type="GO" id="GO:0016887">
    <property type="term" value="F:ATP hydrolysis activity"/>
    <property type="evidence" value="ECO:0007669"/>
    <property type="project" value="InterPro"/>
</dbReference>
<dbReference type="GO" id="GO:0005524">
    <property type="term" value="F:ATP binding"/>
    <property type="evidence" value="ECO:0007669"/>
    <property type="project" value="UniProtKB-KW"/>
</dbReference>
<keyword evidence="6" id="KW-1185">Reference proteome</keyword>
<gene>
    <name evidence="5" type="ORF">GO984_14700</name>
</gene>
<accession>A0A6L6WGU2</accession>
<dbReference type="PROSITE" id="PS50893">
    <property type="entry name" value="ABC_TRANSPORTER_2"/>
    <property type="match status" value="1"/>
</dbReference>
<dbReference type="InterPro" id="IPR017871">
    <property type="entry name" value="ABC_transporter-like_CS"/>
</dbReference>
<dbReference type="Pfam" id="PF00005">
    <property type="entry name" value="ABC_tran"/>
    <property type="match status" value="1"/>
</dbReference>
<dbReference type="RefSeq" id="WP_157023356.1">
    <property type="nucleotide sequence ID" value="NZ_WQLV01000008.1"/>
</dbReference>
<reference evidence="5 6" key="1">
    <citation type="submission" date="2019-12" db="EMBL/GenBank/DDBJ databases">
        <authorList>
            <person name="Zhang Y.-J."/>
        </authorList>
    </citation>
    <scope>NUCLEOTIDE SEQUENCE [LARGE SCALE GENOMIC DNA]</scope>
    <source>
        <strain evidence="5 6">CY05</strain>
    </source>
</reference>
<protein>
    <submittedName>
        <fullName evidence="5">ATP-binding cassette domain-containing protein</fullName>
    </submittedName>
</protein>
<sequence>MAEVVLETQALTMRFGGVVASDNVNFKLRARELRCLIGPNGAGKSTFFKCVTGLLTPTEGQVFMRGQETTGWMPHQIASLGVGIKTQTPNVMDYLSVFENIWLAARRFHSVDEAKHKAEAVIDRLALNSIARSDLGNLAHGERQRVELGLVAVGDPWLVLLDEPAAGMSAEDVERMTEIIHELTKIAAVVIVEHDMQFIRSIAETVTVFHQGAVLMEDHVDKVMSDETVRNVYLGKKAG</sequence>
<keyword evidence="3 5" id="KW-0067">ATP-binding</keyword>
<evidence type="ECO:0000313" key="6">
    <source>
        <dbReference type="Proteomes" id="UP000478892"/>
    </source>
</evidence>
<dbReference type="SUPFAM" id="SSF52540">
    <property type="entry name" value="P-loop containing nucleoside triphosphate hydrolases"/>
    <property type="match status" value="1"/>
</dbReference>
<dbReference type="PANTHER" id="PTHR45772:SF8">
    <property type="entry name" value="HIGH-AFFINITY BRANCHED-CHAIN AMINO ACID TRANSPORT ATP-BINDING PROTEIN"/>
    <property type="match status" value="1"/>
</dbReference>
<dbReference type="PROSITE" id="PS00211">
    <property type="entry name" value="ABC_TRANSPORTER_1"/>
    <property type="match status" value="1"/>
</dbReference>
<feature type="domain" description="ABC transporter" evidence="4">
    <location>
        <begin position="6"/>
        <end position="236"/>
    </location>
</feature>
<dbReference type="InterPro" id="IPR003439">
    <property type="entry name" value="ABC_transporter-like_ATP-bd"/>
</dbReference>
<evidence type="ECO:0000256" key="2">
    <source>
        <dbReference type="ARBA" id="ARBA00022741"/>
    </source>
</evidence>
<keyword evidence="2" id="KW-0547">Nucleotide-binding</keyword>
<dbReference type="InterPro" id="IPR051120">
    <property type="entry name" value="ABC_AA/LPS_Transport"/>
</dbReference>
<proteinExistence type="predicted"/>
<dbReference type="Gene3D" id="3.40.50.300">
    <property type="entry name" value="P-loop containing nucleotide triphosphate hydrolases"/>
    <property type="match status" value="1"/>
</dbReference>
<dbReference type="AlphaFoldDB" id="A0A6L6WGU2"/>
<evidence type="ECO:0000256" key="3">
    <source>
        <dbReference type="ARBA" id="ARBA00022840"/>
    </source>
</evidence>
<dbReference type="InterPro" id="IPR027417">
    <property type="entry name" value="P-loop_NTPase"/>
</dbReference>